<evidence type="ECO:0000313" key="3">
    <source>
        <dbReference type="Proteomes" id="UP000673691"/>
    </source>
</evidence>
<dbReference type="AlphaFoldDB" id="A0A8H7ZV05"/>
<feature type="region of interest" description="Disordered" evidence="1">
    <location>
        <begin position="138"/>
        <end position="161"/>
    </location>
</feature>
<accession>A0A8H7ZV05</accession>
<reference evidence="2 3" key="1">
    <citation type="journal article" name="Sci. Rep.">
        <title>Genome-scale phylogenetic analyses confirm Olpidium as the closest living zoosporic fungus to the non-flagellated, terrestrial fungi.</title>
        <authorList>
            <person name="Chang Y."/>
            <person name="Rochon D."/>
            <person name="Sekimoto S."/>
            <person name="Wang Y."/>
            <person name="Chovatia M."/>
            <person name="Sandor L."/>
            <person name="Salamov A."/>
            <person name="Grigoriev I.V."/>
            <person name="Stajich J.E."/>
            <person name="Spatafora J.W."/>
        </authorList>
    </citation>
    <scope>NUCLEOTIDE SEQUENCE [LARGE SCALE GENOMIC DNA]</scope>
    <source>
        <strain evidence="2">S191</strain>
    </source>
</reference>
<sequence>RSWLLYRLEGRLIGLFGLPIGSALTKIKILLRMDFYFAALVINWATRLPEARHLVLHPRMALGLRTNSIAGTTSLAVHLLYRRGGGLGLQRAAADKLENEKGQHAPLSVCPITCEPADSGVPPVRPVFVARQAARPAGFVGRGSSRPMDTKDGRAPGGARWQAGRVLGRVLSLLRSGGGKSRPSEHRHRYATRDASGGRGRDQPD</sequence>
<evidence type="ECO:0000313" key="2">
    <source>
        <dbReference type="EMBL" id="KAG5459662.1"/>
    </source>
</evidence>
<dbReference type="Proteomes" id="UP000673691">
    <property type="component" value="Unassembled WGS sequence"/>
</dbReference>
<keyword evidence="3" id="KW-1185">Reference proteome</keyword>
<organism evidence="2 3">
    <name type="scientific">Olpidium bornovanus</name>
    <dbReference type="NCBI Taxonomy" id="278681"/>
    <lineage>
        <taxon>Eukaryota</taxon>
        <taxon>Fungi</taxon>
        <taxon>Fungi incertae sedis</taxon>
        <taxon>Olpidiomycota</taxon>
        <taxon>Olpidiomycotina</taxon>
        <taxon>Olpidiomycetes</taxon>
        <taxon>Olpidiales</taxon>
        <taxon>Olpidiaceae</taxon>
        <taxon>Olpidium</taxon>
    </lineage>
</organism>
<dbReference type="EMBL" id="JAEFCI010006471">
    <property type="protein sequence ID" value="KAG5459662.1"/>
    <property type="molecule type" value="Genomic_DNA"/>
</dbReference>
<feature type="region of interest" description="Disordered" evidence="1">
    <location>
        <begin position="175"/>
        <end position="205"/>
    </location>
</feature>
<protein>
    <submittedName>
        <fullName evidence="2">Uncharacterized protein</fullName>
    </submittedName>
</protein>
<proteinExistence type="predicted"/>
<comment type="caution">
    <text evidence="2">The sequence shown here is derived from an EMBL/GenBank/DDBJ whole genome shotgun (WGS) entry which is preliminary data.</text>
</comment>
<gene>
    <name evidence="2" type="ORF">BJ554DRAFT_8388</name>
</gene>
<evidence type="ECO:0000256" key="1">
    <source>
        <dbReference type="SAM" id="MobiDB-lite"/>
    </source>
</evidence>
<name>A0A8H7ZV05_9FUNG</name>
<feature type="non-terminal residue" evidence="2">
    <location>
        <position position="1"/>
    </location>
</feature>